<sequence length="249" mass="28906">MGKRNKFTEKLSNKTTQKLEQIIGSDGYVEEAKMAAKWLLDEKGVKVNYNPKIKSTTKNLPWVLERNINPAHKSKYELRIIGFGIICLISALLLNFQTMTTFKSSLERLDGTIFTSKVFIENVSTRGRFGHEDKSRRATLSFSLDEFAKQFILRENIGEEYSKQEYYRISDFLKNSESVTVWVNRNQMENFEPKVYQIDVNGQTILAFDDVKTENSGIFMFLLILGLVSTCFGMYSRYPDRVRRVLRVN</sequence>
<accession>A0A2W7RH23</accession>
<reference evidence="3 5" key="2">
    <citation type="submission" date="2019-08" db="EMBL/GenBank/DDBJ databases">
        <title>Genome of Algoriphagus ratkowskyi IC026.</title>
        <authorList>
            <person name="Bowman J.P."/>
        </authorList>
    </citation>
    <scope>NUCLEOTIDE SEQUENCE [LARGE SCALE GENOMIC DNA]</scope>
    <source>
        <strain evidence="3 5">IC026</strain>
    </source>
</reference>
<dbReference type="Proteomes" id="UP000249115">
    <property type="component" value="Unassembled WGS sequence"/>
</dbReference>
<feature type="transmembrane region" description="Helical" evidence="1">
    <location>
        <begin position="218"/>
        <end position="238"/>
    </location>
</feature>
<proteinExistence type="predicted"/>
<organism evidence="2 4">
    <name type="scientific">Algoriphagus ratkowskyi</name>
    <dbReference type="NCBI Taxonomy" id="57028"/>
    <lineage>
        <taxon>Bacteria</taxon>
        <taxon>Pseudomonadati</taxon>
        <taxon>Bacteroidota</taxon>
        <taxon>Cytophagia</taxon>
        <taxon>Cytophagales</taxon>
        <taxon>Cyclobacteriaceae</taxon>
        <taxon>Algoriphagus</taxon>
    </lineage>
</organism>
<keyword evidence="1" id="KW-0812">Transmembrane</keyword>
<keyword evidence="1" id="KW-0472">Membrane</keyword>
<dbReference type="OrthoDB" id="1495642at2"/>
<dbReference type="EMBL" id="VORV01000005">
    <property type="protein sequence ID" value="TXD78038.1"/>
    <property type="molecule type" value="Genomic_DNA"/>
</dbReference>
<reference evidence="2 4" key="1">
    <citation type="submission" date="2018-06" db="EMBL/GenBank/DDBJ databases">
        <title>Genomic Encyclopedia of Archaeal and Bacterial Type Strains, Phase II (KMG-II): from individual species to whole genera.</title>
        <authorList>
            <person name="Goeker M."/>
        </authorList>
    </citation>
    <scope>NUCLEOTIDE SEQUENCE [LARGE SCALE GENOMIC DNA]</scope>
    <source>
        <strain evidence="2 4">DSM 22686</strain>
    </source>
</reference>
<keyword evidence="1" id="KW-1133">Transmembrane helix</keyword>
<gene>
    <name evidence="3" type="ORF">ESW18_08290</name>
    <name evidence="2" type="ORF">LV84_00484</name>
</gene>
<evidence type="ECO:0000313" key="3">
    <source>
        <dbReference type="EMBL" id="TXD78038.1"/>
    </source>
</evidence>
<name>A0A2W7RH23_9BACT</name>
<evidence type="ECO:0000313" key="2">
    <source>
        <dbReference type="EMBL" id="PZX60213.1"/>
    </source>
</evidence>
<keyword evidence="5" id="KW-1185">Reference proteome</keyword>
<feature type="transmembrane region" description="Helical" evidence="1">
    <location>
        <begin position="76"/>
        <end position="96"/>
    </location>
</feature>
<evidence type="ECO:0000256" key="1">
    <source>
        <dbReference type="SAM" id="Phobius"/>
    </source>
</evidence>
<dbReference type="Proteomes" id="UP000321927">
    <property type="component" value="Unassembled WGS sequence"/>
</dbReference>
<protein>
    <submittedName>
        <fullName evidence="2">Uncharacterized protein</fullName>
    </submittedName>
</protein>
<dbReference type="RefSeq" id="WP_086500060.1">
    <property type="nucleotide sequence ID" value="NZ_MSSV01000004.1"/>
</dbReference>
<dbReference type="EMBL" id="QKZU01000002">
    <property type="protein sequence ID" value="PZX60213.1"/>
    <property type="molecule type" value="Genomic_DNA"/>
</dbReference>
<comment type="caution">
    <text evidence="2">The sequence shown here is derived from an EMBL/GenBank/DDBJ whole genome shotgun (WGS) entry which is preliminary data.</text>
</comment>
<evidence type="ECO:0000313" key="5">
    <source>
        <dbReference type="Proteomes" id="UP000321927"/>
    </source>
</evidence>
<dbReference type="AlphaFoldDB" id="A0A2W7RH23"/>
<evidence type="ECO:0000313" key="4">
    <source>
        <dbReference type="Proteomes" id="UP000249115"/>
    </source>
</evidence>